<dbReference type="WBParaSite" id="Csp11.Scaffold630.g19394.t1">
    <property type="protein sequence ID" value="Csp11.Scaffold630.g19394.t1"/>
    <property type="gene ID" value="Csp11.Scaffold630.g19394"/>
</dbReference>
<evidence type="ECO:0000259" key="2">
    <source>
        <dbReference type="Pfam" id="PF04824"/>
    </source>
</evidence>
<evidence type="ECO:0000256" key="1">
    <source>
        <dbReference type="SAM" id="MobiDB-lite"/>
    </source>
</evidence>
<feature type="region of interest" description="Disordered" evidence="1">
    <location>
        <begin position="184"/>
        <end position="218"/>
    </location>
</feature>
<feature type="region of interest" description="Disordered" evidence="1">
    <location>
        <begin position="25"/>
        <end position="125"/>
    </location>
</feature>
<organism evidence="3 4">
    <name type="scientific">Caenorhabditis tropicalis</name>
    <dbReference type="NCBI Taxonomy" id="1561998"/>
    <lineage>
        <taxon>Eukaryota</taxon>
        <taxon>Metazoa</taxon>
        <taxon>Ecdysozoa</taxon>
        <taxon>Nematoda</taxon>
        <taxon>Chromadorea</taxon>
        <taxon>Rhabditida</taxon>
        <taxon>Rhabditina</taxon>
        <taxon>Rhabditomorpha</taxon>
        <taxon>Rhabditoidea</taxon>
        <taxon>Rhabditidae</taxon>
        <taxon>Peloderinae</taxon>
        <taxon>Caenorhabditis</taxon>
    </lineage>
</organism>
<feature type="domain" description="Rad21/Rec8-like protein C-terminal eukaryotic" evidence="2">
    <location>
        <begin position="257"/>
        <end position="303"/>
    </location>
</feature>
<dbReference type="Pfam" id="PF04824">
    <property type="entry name" value="Rad21_Rec8"/>
    <property type="match status" value="1"/>
</dbReference>
<proteinExistence type="predicted"/>
<protein>
    <submittedName>
        <fullName evidence="4">Rad21_Rec8 domain-containing protein</fullName>
    </submittedName>
</protein>
<feature type="compositionally biased region" description="Polar residues" evidence="1">
    <location>
        <begin position="188"/>
        <end position="198"/>
    </location>
</feature>
<accession>A0A1I7UU82</accession>
<feature type="compositionally biased region" description="Basic residues" evidence="1">
    <location>
        <begin position="89"/>
        <end position="108"/>
    </location>
</feature>
<evidence type="ECO:0000313" key="3">
    <source>
        <dbReference type="Proteomes" id="UP000095282"/>
    </source>
</evidence>
<name>A0A1I7UU82_9PELO</name>
<dbReference type="InterPro" id="IPR006909">
    <property type="entry name" value="Rad21/Rec8_C_eu"/>
</dbReference>
<dbReference type="AlphaFoldDB" id="A0A1I7UU82"/>
<sequence>MDVTDRQQTFSRRSSENLAVVEELNNAEDDDYHAAPRDEMEFIPQVTSTPRKRSTFDNSSSDSGSREGSYQPAKKVYKYANKKSDTSYRRNKRTASCRRNIHSSKKRSSSFNDSGNVSEGSARDAEAIEEVIENDRNRSEDDGIVMNDDPIDVMIAQYDELNMGGEFEENDPFDFRDFAEDNDRNDSLHTIPSTTPRVSESVDRERCSSRSNDAAAPLSEEEKILKEEDRLSDIRIAGFRDKIVSVLKEAHAPMDLDSLIVSTNSTNRKDAAASFYSVLTLMKNRLIKEPIQETPFGKITLELE</sequence>
<dbReference type="Proteomes" id="UP000095282">
    <property type="component" value="Unplaced"/>
</dbReference>
<evidence type="ECO:0000313" key="4">
    <source>
        <dbReference type="WBParaSite" id="Csp11.Scaffold630.g19394.t1"/>
    </source>
</evidence>
<feature type="compositionally biased region" description="Low complexity" evidence="1">
    <location>
        <begin position="56"/>
        <end position="69"/>
    </location>
</feature>
<keyword evidence="3" id="KW-1185">Reference proteome</keyword>
<reference evidence="4" key="1">
    <citation type="submission" date="2016-11" db="UniProtKB">
        <authorList>
            <consortium name="WormBaseParasite"/>
        </authorList>
    </citation>
    <scope>IDENTIFICATION</scope>
</reference>